<dbReference type="Pfam" id="PF00015">
    <property type="entry name" value="MCPsignal"/>
    <property type="match status" value="1"/>
</dbReference>
<dbReference type="RefSeq" id="WP_011042453.1">
    <property type="nucleotide sequence ID" value="NC_003910.7"/>
</dbReference>
<feature type="domain" description="PAS" evidence="14">
    <location>
        <begin position="19"/>
        <end position="49"/>
    </location>
</feature>
<evidence type="ECO:0000256" key="11">
    <source>
        <dbReference type="PROSITE-ProRule" id="PRU00284"/>
    </source>
</evidence>
<dbReference type="Pfam" id="PF08447">
    <property type="entry name" value="PAS_3"/>
    <property type="match status" value="1"/>
</dbReference>
<keyword evidence="7 12" id="KW-1133">Transmembrane helix</keyword>
<evidence type="ECO:0000256" key="5">
    <source>
        <dbReference type="ARBA" id="ARBA00022519"/>
    </source>
</evidence>
<protein>
    <submittedName>
        <fullName evidence="15">Methyl-accepting chemotaxis protein</fullName>
    </submittedName>
</protein>
<keyword evidence="2" id="KW-1003">Cell membrane</keyword>
<dbReference type="PANTHER" id="PTHR32089">
    <property type="entry name" value="METHYL-ACCEPTING CHEMOTAXIS PROTEIN MCPB"/>
    <property type="match status" value="1"/>
</dbReference>
<sequence length="513" mass="56598">MNNSFNNNEVRFADTVQLVSITDLDGRITYANSEFCEVAGYALEELVGQHHNIVRHPNMPKAAFTDLWEKLKQGDSWRGMVKNRCKNGGFYWVDAYVTPLYENGAIKGYQSVRTCPTENQKVKAQQLYDELNRGKSISDIRANISIKRLFATIIIISACLVDWIYVDSIISIITLLMSFMLVFITFTEELVAFPKAAKKIKLLFDSPSRIIYSGKGLTNILNYPVELYKARVGTILGRSSDSGRVLVNLASELEKVSSEMLEGINEENSHLAQFATAITEMSATIDEVSSNTTHTHDKVINIQNECKQNIDVIEVSQNRILNLTGDVENAATNAIALVTDVDKISKVMSEIQGIADQTNLLALNAAIEAARAGEQGRGFAVVADEVRTLASRTQDATVQIQASVQELQTTLKEWSKVMLVNKSNAEKCSEDTVNIKYAMESIIINVTDVSDMTAQIATATEEQSVVANQINQSILNIDAISKNNAVLAQQVNKSGVDVYENAAIIDALSDTFK</sequence>
<dbReference type="SUPFAM" id="SSF55785">
    <property type="entry name" value="PYP-like sensor domain (PAS domain)"/>
    <property type="match status" value="1"/>
</dbReference>
<evidence type="ECO:0000256" key="4">
    <source>
        <dbReference type="ARBA" id="ARBA00022500"/>
    </source>
</evidence>
<keyword evidence="3" id="KW-0488">Methylation</keyword>
<dbReference type="InterPro" id="IPR004090">
    <property type="entry name" value="Chemotax_Me-accpt_rcpt"/>
</dbReference>
<dbReference type="InterPro" id="IPR000014">
    <property type="entry name" value="PAS"/>
</dbReference>
<dbReference type="PANTHER" id="PTHR32089:SF52">
    <property type="entry name" value="CHEMOTAXIS SIGNAL TRANSDUCTION SYSTEM METHYL ACCEPTING SENSORY TRANSDUCER WITH PAS SENSORY DOMAIN"/>
    <property type="match status" value="1"/>
</dbReference>
<dbReference type="GO" id="GO:0007165">
    <property type="term" value="P:signal transduction"/>
    <property type="evidence" value="ECO:0007669"/>
    <property type="project" value="UniProtKB-KW"/>
</dbReference>
<dbReference type="FunFam" id="1.10.287.950:FF:000001">
    <property type="entry name" value="Methyl-accepting chemotaxis sensory transducer"/>
    <property type="match status" value="1"/>
</dbReference>
<dbReference type="NCBIfam" id="TIGR00229">
    <property type="entry name" value="sensory_box"/>
    <property type="match status" value="1"/>
</dbReference>
<evidence type="ECO:0000259" key="14">
    <source>
        <dbReference type="PROSITE" id="PS50112"/>
    </source>
</evidence>
<feature type="domain" description="Methyl-accepting transducer" evidence="13">
    <location>
        <begin position="242"/>
        <end position="478"/>
    </location>
</feature>
<evidence type="ECO:0000256" key="1">
    <source>
        <dbReference type="ARBA" id="ARBA00004429"/>
    </source>
</evidence>
<feature type="transmembrane region" description="Helical" evidence="12">
    <location>
        <begin position="149"/>
        <end position="166"/>
    </location>
</feature>
<dbReference type="InterPro" id="IPR013655">
    <property type="entry name" value="PAS_fold_3"/>
</dbReference>
<evidence type="ECO:0000256" key="6">
    <source>
        <dbReference type="ARBA" id="ARBA00022692"/>
    </source>
</evidence>
<organism evidence="15 16">
    <name type="scientific">Colwellia psychrerythraea (strain 34H / ATCC BAA-681)</name>
    <name type="common">Vibrio psychroerythus</name>
    <dbReference type="NCBI Taxonomy" id="167879"/>
    <lineage>
        <taxon>Bacteria</taxon>
        <taxon>Pseudomonadati</taxon>
        <taxon>Pseudomonadota</taxon>
        <taxon>Gammaproteobacteria</taxon>
        <taxon>Alteromonadales</taxon>
        <taxon>Colwelliaceae</taxon>
        <taxon>Colwellia</taxon>
    </lineage>
</organism>
<dbReference type="GO" id="GO:0052131">
    <property type="term" value="P:positive aerotaxis"/>
    <property type="evidence" value="ECO:0007669"/>
    <property type="project" value="UniProtKB-ARBA"/>
</dbReference>
<evidence type="ECO:0000256" key="8">
    <source>
        <dbReference type="ARBA" id="ARBA00023136"/>
    </source>
</evidence>
<dbReference type="GO" id="GO:0005886">
    <property type="term" value="C:plasma membrane"/>
    <property type="evidence" value="ECO:0007669"/>
    <property type="project" value="UniProtKB-SubCell"/>
</dbReference>
<dbReference type="FunFam" id="3.30.450.20:FF:000046">
    <property type="entry name" value="Aerotaxis sensor receptor"/>
    <property type="match status" value="1"/>
</dbReference>
<dbReference type="Gene3D" id="1.10.287.950">
    <property type="entry name" value="Methyl-accepting chemotaxis protein"/>
    <property type="match status" value="1"/>
</dbReference>
<keyword evidence="9 11" id="KW-0807">Transducer</keyword>
<keyword evidence="6 12" id="KW-0812">Transmembrane</keyword>
<evidence type="ECO:0000313" key="16">
    <source>
        <dbReference type="Proteomes" id="UP000000547"/>
    </source>
</evidence>
<evidence type="ECO:0000313" key="15">
    <source>
        <dbReference type="EMBL" id="AAZ25106.1"/>
    </source>
</evidence>
<dbReference type="InterPro" id="IPR004089">
    <property type="entry name" value="MCPsignal_dom"/>
</dbReference>
<dbReference type="EMBL" id="CP000083">
    <property type="protein sequence ID" value="AAZ25106.1"/>
    <property type="molecule type" value="Genomic_DNA"/>
</dbReference>
<dbReference type="KEGG" id="cps:CPS_1621"/>
<reference evidence="15" key="1">
    <citation type="journal article" date="2005" name="Proc. Natl. Acad. Sci. U.S.A.">
        <title>The psychrophilic lifestyle as revealed by the genome sequence of Colwellia psychrerythraea 34H through genomic and proteomic analyses.</title>
        <authorList>
            <person name="Methe B.A."/>
            <person name="Nelson K.E."/>
            <person name="Deming J.W."/>
            <person name="Momen B."/>
            <person name="Melamud E."/>
            <person name="Zhang X."/>
            <person name="Moult J."/>
            <person name="Madupu R."/>
            <person name="Nelson W.C."/>
            <person name="Dodson R.J."/>
            <person name="Brinkac L.M."/>
            <person name="Daugherty S.C."/>
            <person name="Durkin A.S."/>
            <person name="DeBoy R.T."/>
            <person name="Kolonay J.F."/>
            <person name="Sullivan S.A."/>
            <person name="Zhou L."/>
            <person name="Davidsen T.M."/>
            <person name="Wu M."/>
            <person name="Huston A.L."/>
            <person name="Lewis M."/>
            <person name="Weaver B."/>
            <person name="Weidman J.F."/>
            <person name="Khouri H."/>
            <person name="Utterback T.R."/>
            <person name="Feldblyum T.V."/>
            <person name="Fraser C.M."/>
        </authorList>
    </citation>
    <scope>NUCLEOTIDE SEQUENCE [LARGE SCALE GENOMIC DNA]</scope>
    <source>
        <strain evidence="15">34H</strain>
    </source>
</reference>
<dbReference type="PROSITE" id="PS50112">
    <property type="entry name" value="PAS"/>
    <property type="match status" value="1"/>
</dbReference>
<dbReference type="Gene3D" id="3.30.450.20">
    <property type="entry name" value="PAS domain"/>
    <property type="match status" value="1"/>
</dbReference>
<dbReference type="PRINTS" id="PR00260">
    <property type="entry name" value="CHEMTRNSDUCR"/>
</dbReference>
<dbReference type="Proteomes" id="UP000000547">
    <property type="component" value="Chromosome"/>
</dbReference>
<evidence type="ECO:0000256" key="2">
    <source>
        <dbReference type="ARBA" id="ARBA00022475"/>
    </source>
</evidence>
<dbReference type="SMART" id="SM00091">
    <property type="entry name" value="PAS"/>
    <property type="match status" value="1"/>
</dbReference>
<dbReference type="AlphaFoldDB" id="Q485A6"/>
<evidence type="ECO:0000256" key="10">
    <source>
        <dbReference type="ARBA" id="ARBA00029447"/>
    </source>
</evidence>
<dbReference type="GO" id="GO:0004888">
    <property type="term" value="F:transmembrane signaling receptor activity"/>
    <property type="evidence" value="ECO:0007669"/>
    <property type="project" value="InterPro"/>
</dbReference>
<dbReference type="InterPro" id="IPR035965">
    <property type="entry name" value="PAS-like_dom_sf"/>
</dbReference>
<dbReference type="STRING" id="167879.CPS_1621"/>
<evidence type="ECO:0000256" key="3">
    <source>
        <dbReference type="ARBA" id="ARBA00022481"/>
    </source>
</evidence>
<keyword evidence="8 12" id="KW-0472">Membrane</keyword>
<dbReference type="HOGENOM" id="CLU_000445_107_26_6"/>
<evidence type="ECO:0000256" key="7">
    <source>
        <dbReference type="ARBA" id="ARBA00022989"/>
    </source>
</evidence>
<feature type="transmembrane region" description="Helical" evidence="12">
    <location>
        <begin position="172"/>
        <end position="193"/>
    </location>
</feature>
<keyword evidence="5" id="KW-0997">Cell inner membrane</keyword>
<dbReference type="CDD" id="cd00130">
    <property type="entry name" value="PAS"/>
    <property type="match status" value="1"/>
</dbReference>
<evidence type="ECO:0000256" key="9">
    <source>
        <dbReference type="ARBA" id="ARBA00023224"/>
    </source>
</evidence>
<name>Q485A6_COLP3</name>
<keyword evidence="4" id="KW-0145">Chemotaxis</keyword>
<comment type="subcellular location">
    <subcellularLocation>
        <location evidence="1">Cell inner membrane</location>
        <topology evidence="1">Multi-pass membrane protein</topology>
    </subcellularLocation>
</comment>
<dbReference type="SMART" id="SM00283">
    <property type="entry name" value="MA"/>
    <property type="match status" value="1"/>
</dbReference>
<evidence type="ECO:0000259" key="13">
    <source>
        <dbReference type="PROSITE" id="PS50111"/>
    </source>
</evidence>
<proteinExistence type="inferred from homology"/>
<dbReference type="CDD" id="cd11386">
    <property type="entry name" value="MCP_signal"/>
    <property type="match status" value="1"/>
</dbReference>
<accession>Q485A6</accession>
<evidence type="ECO:0000256" key="12">
    <source>
        <dbReference type="SAM" id="Phobius"/>
    </source>
</evidence>
<dbReference type="PROSITE" id="PS50111">
    <property type="entry name" value="CHEMOTAXIS_TRANSDUC_2"/>
    <property type="match status" value="1"/>
</dbReference>
<gene>
    <name evidence="15" type="ordered locus">CPS_1621</name>
</gene>
<comment type="similarity">
    <text evidence="10">Belongs to the methyl-accepting chemotaxis (MCP) protein family.</text>
</comment>
<dbReference type="SUPFAM" id="SSF58104">
    <property type="entry name" value="Methyl-accepting chemotaxis protein (MCP) signaling domain"/>
    <property type="match status" value="1"/>
</dbReference>